<comment type="subcellular location">
    <subcellularLocation>
        <location evidence="1">Cell membrane</location>
        <topology evidence="1">Multi-pass membrane protein</topology>
    </subcellularLocation>
</comment>
<dbReference type="InterPro" id="IPR051447">
    <property type="entry name" value="Lipoprotein-release_system"/>
</dbReference>
<evidence type="ECO:0000256" key="2">
    <source>
        <dbReference type="ARBA" id="ARBA00005236"/>
    </source>
</evidence>
<feature type="transmembrane region" description="Helical" evidence="7">
    <location>
        <begin position="64"/>
        <end position="92"/>
    </location>
</feature>
<keyword evidence="5 7" id="KW-1133">Transmembrane helix</keyword>
<evidence type="ECO:0000313" key="10">
    <source>
        <dbReference type="Proteomes" id="UP000238176"/>
    </source>
</evidence>
<accession>A0A2T0USN4</accession>
<evidence type="ECO:0000256" key="5">
    <source>
        <dbReference type="ARBA" id="ARBA00022989"/>
    </source>
</evidence>
<dbReference type="PANTHER" id="PTHR30489:SF0">
    <property type="entry name" value="LIPOPROTEIN-RELEASING SYSTEM TRANSMEMBRANE PROTEIN LOLE"/>
    <property type="match status" value="1"/>
</dbReference>
<gene>
    <name evidence="9" type="ORF">B0I28_102541</name>
</gene>
<dbReference type="InterPro" id="IPR003838">
    <property type="entry name" value="ABC3_permease_C"/>
</dbReference>
<dbReference type="Proteomes" id="UP000238176">
    <property type="component" value="Unassembled WGS sequence"/>
</dbReference>
<reference evidence="9 10" key="1">
    <citation type="submission" date="2018-03" db="EMBL/GenBank/DDBJ databases">
        <title>Genomic Encyclopedia of Type Strains, Phase III (KMG-III): the genomes of soil and plant-associated and newly described type strains.</title>
        <authorList>
            <person name="Whitman W."/>
        </authorList>
    </citation>
    <scope>NUCLEOTIDE SEQUENCE [LARGE SCALE GENOMIC DNA]</scope>
    <source>
        <strain evidence="9 10">CGMCC 4.7067</strain>
    </source>
</reference>
<evidence type="ECO:0000259" key="8">
    <source>
        <dbReference type="Pfam" id="PF02687"/>
    </source>
</evidence>
<feature type="transmembrane region" description="Helical" evidence="7">
    <location>
        <begin position="247"/>
        <end position="273"/>
    </location>
</feature>
<keyword evidence="10" id="KW-1185">Reference proteome</keyword>
<dbReference type="Pfam" id="PF02687">
    <property type="entry name" value="FtsX"/>
    <property type="match status" value="2"/>
</dbReference>
<evidence type="ECO:0000256" key="6">
    <source>
        <dbReference type="ARBA" id="ARBA00023136"/>
    </source>
</evidence>
<protein>
    <submittedName>
        <fullName evidence="9">Putative ABC transport system permease protein</fullName>
    </submittedName>
</protein>
<feature type="transmembrane region" description="Helical" evidence="7">
    <location>
        <begin position="162"/>
        <end position="183"/>
    </location>
</feature>
<evidence type="ECO:0000256" key="1">
    <source>
        <dbReference type="ARBA" id="ARBA00004651"/>
    </source>
</evidence>
<dbReference type="RefSeq" id="WP_106363091.1">
    <property type="nucleotide sequence ID" value="NZ_PVTJ01000002.1"/>
</dbReference>
<feature type="transmembrane region" description="Helical" evidence="7">
    <location>
        <begin position="511"/>
        <end position="534"/>
    </location>
</feature>
<dbReference type="PANTHER" id="PTHR30489">
    <property type="entry name" value="LIPOPROTEIN-RELEASING SYSTEM TRANSMEMBRANE PROTEIN LOLE"/>
    <property type="match status" value="1"/>
</dbReference>
<evidence type="ECO:0000256" key="3">
    <source>
        <dbReference type="ARBA" id="ARBA00022475"/>
    </source>
</evidence>
<evidence type="ECO:0000256" key="7">
    <source>
        <dbReference type="SAM" id="Phobius"/>
    </source>
</evidence>
<keyword evidence="4 7" id="KW-0812">Transmembrane</keyword>
<feature type="transmembrane region" description="Helical" evidence="7">
    <location>
        <begin position="113"/>
        <end position="135"/>
    </location>
</feature>
<proteinExistence type="inferred from homology"/>
<feature type="transmembrane region" description="Helical" evidence="7">
    <location>
        <begin position="603"/>
        <end position="624"/>
    </location>
</feature>
<keyword evidence="6 7" id="KW-0472">Membrane</keyword>
<dbReference type="GO" id="GO:0044874">
    <property type="term" value="P:lipoprotein localization to outer membrane"/>
    <property type="evidence" value="ECO:0007669"/>
    <property type="project" value="TreeGrafter"/>
</dbReference>
<dbReference type="AlphaFoldDB" id="A0A2T0USN4"/>
<keyword evidence="3" id="KW-1003">Cell membrane</keyword>
<sequence length="639" mass="65467">MLLLAWNSFRDRWQVFAGAVLTVCLGTALVQSSLLALVAAATAPVPDHLAPEDALALQGAYDGAVTLLSMVLALAAFTAVFIVASTFGFTVAQRRRELALLRLTGASRGQVRSLLVGEAVLLGLAGSALGTVLGLPVMRAQTWILERFDFAPTGFAAEWRPWAVAVSLGTGVLIAVLGVLAASRRAARIRPQEALREGAGAAQVMTFSRWAIGLVCLAGAAVLYVLFPGGGAPLPVWFIQLTPFLVTVPLVVGCSALAPLAVPLAAGLLALVFRGVTGELALSNLRSDARRSAATAAPVMVLFALTAAIGGTLATVGEAGRQESLRTVDGELLVAADGPEAGIADAEGVAVVSAQAEVLFELAFAESGASWYEAHYGLAVDPAAYAATHRVEPVAGDLADLAGNAVAVSPAEGREREWKVGDTLRVRLGGEESEVRIAAILPPSVAGPEYLLPIGLAPEGTGPWEHVVRLDEGADPAAAAAHLAAFGSVTTAEESVDAAAAEDERFTRDTMIVLLGMTMLYTVIAIVNAVVIAASNRRREFAAARVTGLARGQVVALAFLESQAVVLIGLLLGALAAAASVLGAAAALRVITGTTVVAVQWPLLFGLALGAAAVVGATSLVTALSATRTPPIRLVAARE</sequence>
<comment type="caution">
    <text evidence="9">The sequence shown here is derived from an EMBL/GenBank/DDBJ whole genome shotgun (WGS) entry which is preliminary data.</text>
</comment>
<dbReference type="OrthoDB" id="3223244at2"/>
<name>A0A2T0USN4_9ACTN</name>
<dbReference type="EMBL" id="PVTJ01000002">
    <property type="protein sequence ID" value="PRY60926.1"/>
    <property type="molecule type" value="Genomic_DNA"/>
</dbReference>
<evidence type="ECO:0000313" key="9">
    <source>
        <dbReference type="EMBL" id="PRY60926.1"/>
    </source>
</evidence>
<dbReference type="GO" id="GO:0098797">
    <property type="term" value="C:plasma membrane protein complex"/>
    <property type="evidence" value="ECO:0007669"/>
    <property type="project" value="TreeGrafter"/>
</dbReference>
<feature type="transmembrane region" description="Helical" evidence="7">
    <location>
        <begin position="566"/>
        <end position="591"/>
    </location>
</feature>
<comment type="similarity">
    <text evidence="2">Belongs to the ABC-4 integral membrane protein family. LolC/E subfamily.</text>
</comment>
<feature type="domain" description="ABC3 transporter permease C-terminal" evidence="8">
    <location>
        <begin position="70"/>
        <end position="190"/>
    </location>
</feature>
<evidence type="ECO:0000256" key="4">
    <source>
        <dbReference type="ARBA" id="ARBA00022692"/>
    </source>
</evidence>
<feature type="domain" description="ABC3 transporter permease C-terminal" evidence="8">
    <location>
        <begin position="513"/>
        <end position="630"/>
    </location>
</feature>
<feature type="transmembrane region" description="Helical" evidence="7">
    <location>
        <begin position="294"/>
        <end position="316"/>
    </location>
</feature>
<feature type="transmembrane region" description="Helical" evidence="7">
    <location>
        <begin position="204"/>
        <end position="227"/>
    </location>
</feature>
<organism evidence="9 10">
    <name type="scientific">Glycomyces artemisiae</name>
    <dbReference type="NCBI Taxonomy" id="1076443"/>
    <lineage>
        <taxon>Bacteria</taxon>
        <taxon>Bacillati</taxon>
        <taxon>Actinomycetota</taxon>
        <taxon>Actinomycetes</taxon>
        <taxon>Glycomycetales</taxon>
        <taxon>Glycomycetaceae</taxon>
        <taxon>Glycomyces</taxon>
    </lineage>
</organism>